<keyword evidence="1" id="KW-0472">Membrane</keyword>
<feature type="transmembrane region" description="Helical" evidence="1">
    <location>
        <begin position="224"/>
        <end position="245"/>
    </location>
</feature>
<keyword evidence="1" id="KW-1133">Transmembrane helix</keyword>
<feature type="transmembrane region" description="Helical" evidence="1">
    <location>
        <begin position="92"/>
        <end position="111"/>
    </location>
</feature>
<feature type="transmembrane region" description="Helical" evidence="1">
    <location>
        <begin position="278"/>
        <end position="295"/>
    </location>
</feature>
<dbReference type="InterPro" id="IPR000620">
    <property type="entry name" value="EamA_dom"/>
</dbReference>
<evidence type="ECO:0000259" key="2">
    <source>
        <dbReference type="Pfam" id="PF00892"/>
    </source>
</evidence>
<keyword evidence="1" id="KW-0812">Transmembrane</keyword>
<evidence type="ECO:0000313" key="3">
    <source>
        <dbReference type="EMBL" id="GLK77052.1"/>
    </source>
</evidence>
<name>A0A9W6N4D7_9HYPH</name>
<feature type="transmembrane region" description="Helical" evidence="1">
    <location>
        <begin position="141"/>
        <end position="160"/>
    </location>
</feature>
<comment type="caution">
    <text evidence="3">The sequence shown here is derived from an EMBL/GenBank/DDBJ whole genome shotgun (WGS) entry which is preliminary data.</text>
</comment>
<proteinExistence type="predicted"/>
<reference evidence="3" key="2">
    <citation type="submission" date="2023-01" db="EMBL/GenBank/DDBJ databases">
        <authorList>
            <person name="Sun Q."/>
            <person name="Evtushenko L."/>
        </authorList>
    </citation>
    <scope>NUCLEOTIDE SEQUENCE</scope>
    <source>
        <strain evidence="3">VKM B-2555</strain>
    </source>
</reference>
<dbReference type="RefSeq" id="WP_271204888.1">
    <property type="nucleotide sequence ID" value="NZ_BSFK01000010.1"/>
</dbReference>
<gene>
    <name evidence="3" type="ORF">GCM10008171_23060</name>
</gene>
<dbReference type="PROSITE" id="PS51257">
    <property type="entry name" value="PROKAR_LIPOPROTEIN"/>
    <property type="match status" value="1"/>
</dbReference>
<organism evidence="3 4">
    <name type="scientific">Methylopila jiangsuensis</name>
    <dbReference type="NCBI Taxonomy" id="586230"/>
    <lineage>
        <taxon>Bacteria</taxon>
        <taxon>Pseudomonadati</taxon>
        <taxon>Pseudomonadota</taxon>
        <taxon>Alphaproteobacteria</taxon>
        <taxon>Hyphomicrobiales</taxon>
        <taxon>Methylopilaceae</taxon>
        <taxon>Methylopila</taxon>
    </lineage>
</organism>
<feature type="transmembrane region" description="Helical" evidence="1">
    <location>
        <begin position="117"/>
        <end position="134"/>
    </location>
</feature>
<feature type="domain" description="EamA" evidence="2">
    <location>
        <begin position="166"/>
        <end position="295"/>
    </location>
</feature>
<feature type="domain" description="EamA" evidence="2">
    <location>
        <begin position="24"/>
        <end position="156"/>
    </location>
</feature>
<protein>
    <recommendedName>
        <fullName evidence="2">EamA domain-containing protein</fullName>
    </recommendedName>
</protein>
<feature type="transmembrane region" description="Helical" evidence="1">
    <location>
        <begin position="26"/>
        <end position="46"/>
    </location>
</feature>
<dbReference type="EMBL" id="BSFK01000010">
    <property type="protein sequence ID" value="GLK77052.1"/>
    <property type="molecule type" value="Genomic_DNA"/>
</dbReference>
<feature type="transmembrane region" description="Helical" evidence="1">
    <location>
        <begin position="52"/>
        <end position="71"/>
    </location>
</feature>
<dbReference type="Pfam" id="PF00892">
    <property type="entry name" value="EamA"/>
    <property type="match status" value="2"/>
</dbReference>
<dbReference type="SUPFAM" id="SSF103481">
    <property type="entry name" value="Multidrug resistance efflux transporter EmrE"/>
    <property type="match status" value="2"/>
</dbReference>
<dbReference type="Proteomes" id="UP001143364">
    <property type="component" value="Unassembled WGS sequence"/>
</dbReference>
<reference evidence="3" key="1">
    <citation type="journal article" date="2014" name="Int. J. Syst. Evol. Microbiol.">
        <title>Complete genome sequence of Corynebacterium casei LMG S-19264T (=DSM 44701T), isolated from a smear-ripened cheese.</title>
        <authorList>
            <consortium name="US DOE Joint Genome Institute (JGI-PGF)"/>
            <person name="Walter F."/>
            <person name="Albersmeier A."/>
            <person name="Kalinowski J."/>
            <person name="Ruckert C."/>
        </authorList>
    </citation>
    <scope>NUCLEOTIDE SEQUENCE</scope>
    <source>
        <strain evidence="3">VKM B-2555</strain>
    </source>
</reference>
<feature type="transmembrane region" description="Helical" evidence="1">
    <location>
        <begin position="166"/>
        <end position="183"/>
    </location>
</feature>
<dbReference type="GO" id="GO:0016020">
    <property type="term" value="C:membrane"/>
    <property type="evidence" value="ECO:0007669"/>
    <property type="project" value="InterPro"/>
</dbReference>
<evidence type="ECO:0000313" key="4">
    <source>
        <dbReference type="Proteomes" id="UP001143364"/>
    </source>
</evidence>
<dbReference type="InterPro" id="IPR037185">
    <property type="entry name" value="EmrE-like"/>
</dbReference>
<keyword evidence="4" id="KW-1185">Reference proteome</keyword>
<evidence type="ECO:0000256" key="1">
    <source>
        <dbReference type="SAM" id="Phobius"/>
    </source>
</evidence>
<dbReference type="PANTHER" id="PTHR22911:SF103">
    <property type="entry name" value="BLR2811 PROTEIN"/>
    <property type="match status" value="1"/>
</dbReference>
<dbReference type="AlphaFoldDB" id="A0A9W6N4D7"/>
<dbReference type="PANTHER" id="PTHR22911">
    <property type="entry name" value="ACYL-MALONYL CONDENSING ENZYME-RELATED"/>
    <property type="match status" value="1"/>
</dbReference>
<feature type="transmembrane region" description="Helical" evidence="1">
    <location>
        <begin position="252"/>
        <end position="272"/>
    </location>
</feature>
<feature type="transmembrane region" description="Helical" evidence="1">
    <location>
        <begin position="195"/>
        <end position="218"/>
    </location>
</feature>
<sequence>MSEGSLRRGNLDALTDAARAQRLKGVGLLLLALACFCGLDSTAKILNGHMHVMQIVWARYVFHFLLMLPFVNPWNTPGLIRSRRPGLQIGRALLLILVTACNFFALIYLQLDETMSITFATPLMVAVLAGPMLGEWVGPKRLAAILVGFLGVLVVTRPGFGGLHPAALVAFLGCVAYALYLIATRVLAAHDPTTTTLFFSGLVGVVATSPVVPFFWTWPSAGDWLMLAAVGALGAVGHGLLIAAYRLAPAAILAPFIYAQLVGMIAMGYLVFGDVPGLWTLSGAGIVIGSGLYLITRERVARKVPAAAPAP</sequence>
<accession>A0A9W6N4D7</accession>